<evidence type="ECO:0000313" key="12">
    <source>
        <dbReference type="Proteomes" id="UP001597357"/>
    </source>
</evidence>
<name>A0ABW5SG00_9FLAO</name>
<keyword evidence="6 11" id="KW-0418">Kinase</keyword>
<evidence type="ECO:0000256" key="7">
    <source>
        <dbReference type="ARBA" id="ARBA00022840"/>
    </source>
</evidence>
<keyword evidence="3" id="KW-0597">Phosphoprotein</keyword>
<dbReference type="PANTHER" id="PTHR43065:SF46">
    <property type="entry name" value="C4-DICARBOXYLATE TRANSPORT SENSOR PROTEIN DCTB"/>
    <property type="match status" value="1"/>
</dbReference>
<evidence type="ECO:0000256" key="3">
    <source>
        <dbReference type="ARBA" id="ARBA00022553"/>
    </source>
</evidence>
<keyword evidence="7" id="KW-0067">ATP-binding</keyword>
<dbReference type="PROSITE" id="PS50109">
    <property type="entry name" value="HIS_KIN"/>
    <property type="match status" value="1"/>
</dbReference>
<evidence type="ECO:0000256" key="1">
    <source>
        <dbReference type="ARBA" id="ARBA00000085"/>
    </source>
</evidence>
<dbReference type="Proteomes" id="UP001597357">
    <property type="component" value="Unassembled WGS sequence"/>
</dbReference>
<dbReference type="Pfam" id="PF02518">
    <property type="entry name" value="HATPase_c"/>
    <property type="match status" value="1"/>
</dbReference>
<dbReference type="InterPro" id="IPR003594">
    <property type="entry name" value="HATPase_dom"/>
</dbReference>
<evidence type="ECO:0000256" key="6">
    <source>
        <dbReference type="ARBA" id="ARBA00022777"/>
    </source>
</evidence>
<keyword evidence="4" id="KW-0808">Transferase</keyword>
<dbReference type="EMBL" id="JBHULZ010000041">
    <property type="protein sequence ID" value="MFD2698423.1"/>
    <property type="molecule type" value="Genomic_DNA"/>
</dbReference>
<dbReference type="Pfam" id="PF00512">
    <property type="entry name" value="HisKA"/>
    <property type="match status" value="1"/>
</dbReference>
<dbReference type="InterPro" id="IPR036890">
    <property type="entry name" value="HATPase_C_sf"/>
</dbReference>
<dbReference type="GO" id="GO:0016301">
    <property type="term" value="F:kinase activity"/>
    <property type="evidence" value="ECO:0007669"/>
    <property type="project" value="UniProtKB-KW"/>
</dbReference>
<dbReference type="InterPro" id="IPR036097">
    <property type="entry name" value="HisK_dim/P_sf"/>
</dbReference>
<dbReference type="Gene3D" id="1.10.287.130">
    <property type="match status" value="1"/>
</dbReference>
<dbReference type="CDD" id="cd00082">
    <property type="entry name" value="HisKA"/>
    <property type="match status" value="1"/>
</dbReference>
<keyword evidence="12" id="KW-1185">Reference proteome</keyword>
<dbReference type="RefSeq" id="WP_379047954.1">
    <property type="nucleotide sequence ID" value="NZ_JBHULZ010000041.1"/>
</dbReference>
<accession>A0ABW5SG00</accession>
<dbReference type="EC" id="2.7.13.3" evidence="2"/>
<organism evidence="11 12">
    <name type="scientific">Mesonia sediminis</name>
    <dbReference type="NCBI Taxonomy" id="1703946"/>
    <lineage>
        <taxon>Bacteria</taxon>
        <taxon>Pseudomonadati</taxon>
        <taxon>Bacteroidota</taxon>
        <taxon>Flavobacteriia</taxon>
        <taxon>Flavobacteriales</taxon>
        <taxon>Flavobacteriaceae</taxon>
        <taxon>Mesonia</taxon>
    </lineage>
</organism>
<dbReference type="SMART" id="SM00387">
    <property type="entry name" value="HATPase_c"/>
    <property type="match status" value="1"/>
</dbReference>
<evidence type="ECO:0000256" key="9">
    <source>
        <dbReference type="SAM" id="Phobius"/>
    </source>
</evidence>
<feature type="transmembrane region" description="Helical" evidence="9">
    <location>
        <begin position="12"/>
        <end position="33"/>
    </location>
</feature>
<dbReference type="CDD" id="cd00075">
    <property type="entry name" value="HATPase"/>
    <property type="match status" value="1"/>
</dbReference>
<evidence type="ECO:0000256" key="4">
    <source>
        <dbReference type="ARBA" id="ARBA00022679"/>
    </source>
</evidence>
<evidence type="ECO:0000259" key="10">
    <source>
        <dbReference type="PROSITE" id="PS50109"/>
    </source>
</evidence>
<keyword evidence="9" id="KW-0472">Membrane</keyword>
<comment type="catalytic activity">
    <reaction evidence="1">
        <text>ATP + protein L-histidine = ADP + protein N-phospho-L-histidine.</text>
        <dbReference type="EC" id="2.7.13.3"/>
    </reaction>
</comment>
<keyword evidence="5" id="KW-0547">Nucleotide-binding</keyword>
<feature type="domain" description="Histidine kinase" evidence="10">
    <location>
        <begin position="182"/>
        <end position="384"/>
    </location>
</feature>
<dbReference type="InterPro" id="IPR005467">
    <property type="entry name" value="His_kinase_dom"/>
</dbReference>
<reference evidence="12" key="1">
    <citation type="journal article" date="2019" name="Int. J. Syst. Evol. Microbiol.">
        <title>The Global Catalogue of Microorganisms (GCM) 10K type strain sequencing project: providing services to taxonomists for standard genome sequencing and annotation.</title>
        <authorList>
            <consortium name="The Broad Institute Genomics Platform"/>
            <consortium name="The Broad Institute Genome Sequencing Center for Infectious Disease"/>
            <person name="Wu L."/>
            <person name="Ma J."/>
        </authorList>
    </citation>
    <scope>NUCLEOTIDE SEQUENCE [LARGE SCALE GENOMIC DNA]</scope>
    <source>
        <strain evidence="12">KCTC 42255</strain>
    </source>
</reference>
<dbReference type="PANTHER" id="PTHR43065">
    <property type="entry name" value="SENSOR HISTIDINE KINASE"/>
    <property type="match status" value="1"/>
</dbReference>
<evidence type="ECO:0000313" key="11">
    <source>
        <dbReference type="EMBL" id="MFD2698423.1"/>
    </source>
</evidence>
<proteinExistence type="predicted"/>
<dbReference type="PRINTS" id="PR00344">
    <property type="entry name" value="BCTRLSENSOR"/>
</dbReference>
<dbReference type="SUPFAM" id="SSF55874">
    <property type="entry name" value="ATPase domain of HSP90 chaperone/DNA topoisomerase II/histidine kinase"/>
    <property type="match status" value="1"/>
</dbReference>
<comment type="caution">
    <text evidence="11">The sequence shown here is derived from an EMBL/GenBank/DDBJ whole genome shotgun (WGS) entry which is preliminary data.</text>
</comment>
<dbReference type="InterPro" id="IPR004358">
    <property type="entry name" value="Sig_transdc_His_kin-like_C"/>
</dbReference>
<dbReference type="SUPFAM" id="SSF47384">
    <property type="entry name" value="Homodimeric domain of signal transducing histidine kinase"/>
    <property type="match status" value="1"/>
</dbReference>
<protein>
    <recommendedName>
        <fullName evidence="2">histidine kinase</fullName>
        <ecNumber evidence="2">2.7.13.3</ecNumber>
    </recommendedName>
</protein>
<evidence type="ECO:0000256" key="2">
    <source>
        <dbReference type="ARBA" id="ARBA00012438"/>
    </source>
</evidence>
<keyword evidence="9" id="KW-0812">Transmembrane</keyword>
<feature type="transmembrane region" description="Helical" evidence="9">
    <location>
        <begin position="142"/>
        <end position="163"/>
    </location>
</feature>
<sequence>MLYLKERSFARWFVTIASLIIVGLFLWNVSIFFERIKEEEKNKMEIWVNAFTEVSTPNSGTSLSNNVIEIFSSNTTTPMLVYSVGDDSYNSRNIEEDKVNTREKKLALIEEFKKQYQPIEIKDDNKIINIVYYGYSDTLKRLTYFPAFVIFIIILFVSIIYYFHITSKSEEQSLLWAGMAKETAHQIGTPLSSLVGWIEILKTENINPDYVQEIQKDINRLQTITDRFSKIGSVPNLTPTNLVQATLETSQYLQIRTSKLVQFDVKLPKHAIFVNLNEQLFSWTIENLVKNAIDAMKGKGTLKIEMREEAQWVLLNISDTGKGIPKSDFKKIFKPGFTTKKRGWGLGLSLVKRIIESYHKGKVRVLKSELNQGTCFEIKLKKIKS</sequence>
<dbReference type="Gene3D" id="3.30.565.10">
    <property type="entry name" value="Histidine kinase-like ATPase, C-terminal domain"/>
    <property type="match status" value="1"/>
</dbReference>
<gene>
    <name evidence="11" type="ORF">ACFSQ0_10500</name>
</gene>
<evidence type="ECO:0000256" key="5">
    <source>
        <dbReference type="ARBA" id="ARBA00022741"/>
    </source>
</evidence>
<dbReference type="InterPro" id="IPR003661">
    <property type="entry name" value="HisK_dim/P_dom"/>
</dbReference>
<evidence type="ECO:0000256" key="8">
    <source>
        <dbReference type="ARBA" id="ARBA00023012"/>
    </source>
</evidence>
<keyword evidence="8" id="KW-0902">Two-component regulatory system</keyword>
<keyword evidence="9" id="KW-1133">Transmembrane helix</keyword>
<dbReference type="SMART" id="SM00388">
    <property type="entry name" value="HisKA"/>
    <property type="match status" value="1"/>
</dbReference>